<dbReference type="AlphaFoldDB" id="A0A4Q9PT62"/>
<organism evidence="2 3">
    <name type="scientific">Dichomitus squalens</name>
    <dbReference type="NCBI Taxonomy" id="114155"/>
    <lineage>
        <taxon>Eukaryota</taxon>
        <taxon>Fungi</taxon>
        <taxon>Dikarya</taxon>
        <taxon>Basidiomycota</taxon>
        <taxon>Agaricomycotina</taxon>
        <taxon>Agaricomycetes</taxon>
        <taxon>Polyporales</taxon>
        <taxon>Polyporaceae</taxon>
        <taxon>Dichomitus</taxon>
    </lineage>
</organism>
<dbReference type="Proteomes" id="UP000292082">
    <property type="component" value="Unassembled WGS sequence"/>
</dbReference>
<feature type="region of interest" description="Disordered" evidence="1">
    <location>
        <begin position="44"/>
        <end position="85"/>
    </location>
</feature>
<reference evidence="2 3" key="1">
    <citation type="submission" date="2019-01" db="EMBL/GenBank/DDBJ databases">
        <title>Draft genome sequences of three monokaryotic isolates of the white-rot basidiomycete fungus Dichomitus squalens.</title>
        <authorList>
            <consortium name="DOE Joint Genome Institute"/>
            <person name="Lopez S.C."/>
            <person name="Andreopoulos B."/>
            <person name="Pangilinan J."/>
            <person name="Lipzen A."/>
            <person name="Riley R."/>
            <person name="Ahrendt S."/>
            <person name="Ng V."/>
            <person name="Barry K."/>
            <person name="Daum C."/>
            <person name="Grigoriev I.V."/>
            <person name="Hilden K.S."/>
            <person name="Makela M.R."/>
            <person name="de Vries R.P."/>
        </authorList>
    </citation>
    <scope>NUCLEOTIDE SEQUENCE [LARGE SCALE GENOMIC DNA]</scope>
    <source>
        <strain evidence="2 3">CBS 464.89</strain>
    </source>
</reference>
<evidence type="ECO:0000313" key="3">
    <source>
        <dbReference type="Proteomes" id="UP000292082"/>
    </source>
</evidence>
<gene>
    <name evidence="2" type="ORF">BD310DRAFT_929106</name>
</gene>
<feature type="compositionally biased region" description="Basic and acidic residues" evidence="1">
    <location>
        <begin position="65"/>
        <end position="83"/>
    </location>
</feature>
<sequence>MSTRSQLAVALFRALGNVEKELVGEAKETFGLVEEERWVDVGWQTTRKESSGPVEEEWDVTWKGGDGRRTGEKKPSPRVKDGPDWAGSVPCCTAEEAWRAEVHKFARQFCGLQPLLLHYSNFHRMCTKRPSYVRAETELHLSRKRSSFLLHP</sequence>
<protein>
    <submittedName>
        <fullName evidence="2">Uncharacterized protein</fullName>
    </submittedName>
</protein>
<proteinExistence type="predicted"/>
<evidence type="ECO:0000256" key="1">
    <source>
        <dbReference type="SAM" id="MobiDB-lite"/>
    </source>
</evidence>
<accession>A0A4Q9PT62</accession>
<keyword evidence="3" id="KW-1185">Reference proteome</keyword>
<dbReference type="EMBL" id="ML145135">
    <property type="protein sequence ID" value="TBU57631.1"/>
    <property type="molecule type" value="Genomic_DNA"/>
</dbReference>
<name>A0A4Q9PT62_9APHY</name>
<evidence type="ECO:0000313" key="2">
    <source>
        <dbReference type="EMBL" id="TBU57631.1"/>
    </source>
</evidence>